<comment type="subunit">
    <text evidence="32">The mature envelope protein (Env) consists of a homotrimer of non-covalently associated gp120-gp41 heterodimers. The resulting complex protrudes from the virus surface as a spike. There seems to be as few as 10 spikes on the average virion. Surface protein gp120 interacts with host CD4, CCR5 and CXCR4. Gp120 also interacts with the C-type lectins CD209/DC-SIGN and CLEC4M/DC-SIGNR (collectively referred to as DC-SIGN(R)). Gp120 and gp41 interact with GalCer. Gp120 interacts with host ITGA4/ITGB7 complex; on CD4+ T-cells, this interaction results in rapid activation of integrin ITGAL/LFA-1, which facilitates efficient cell-to-cell spreading of HIV-1. Gp120 interacts with cell-associated heparan sulfate; this interaction increases virus infectivity on permissive cells and may be involved in infection of CD4- cells.</text>
</comment>
<evidence type="ECO:0000256" key="23">
    <source>
        <dbReference type="ARBA" id="ARBA00023046"/>
    </source>
</evidence>
<feature type="coiled-coil region" evidence="32">
    <location>
        <begin position="638"/>
        <end position="672"/>
    </location>
</feature>
<keyword evidence="15 32" id="KW-0053">Apoptosis</keyword>
<feature type="short sequence motif" description="YXXL motif; contains endocytosis signal" evidence="32">
    <location>
        <begin position="717"/>
        <end position="720"/>
    </location>
</feature>
<name>F1K4E0_HV1</name>
<keyword evidence="24 32" id="KW-0175">Coiled coil</keyword>
<dbReference type="FunFam" id="2.170.40.20:FF:000003">
    <property type="entry name" value="Envelope glycoprotein gp160"/>
    <property type="match status" value="1"/>
</dbReference>
<dbReference type="InterPro" id="IPR037527">
    <property type="entry name" value="Gp160"/>
</dbReference>
<feature type="disulfide bond" evidence="32">
    <location>
        <begin position="603"/>
        <end position="609"/>
    </location>
</feature>
<keyword evidence="9 32" id="KW-1032">Host cell membrane</keyword>
<evidence type="ECO:0000256" key="24">
    <source>
        <dbReference type="ARBA" id="ARBA00023054"/>
    </source>
</evidence>
<evidence type="ECO:0000256" key="33">
    <source>
        <dbReference type="RuleBase" id="RU363095"/>
    </source>
</evidence>
<keyword evidence="8 32" id="KW-1170">Fusion of virus membrane with host endosomal membrane</keyword>
<keyword evidence="29 32" id="KW-0899">Viral immunoevasion</keyword>
<dbReference type="SUPFAM" id="SSF58069">
    <property type="entry name" value="Virus ectodomain"/>
    <property type="match status" value="1"/>
</dbReference>
<comment type="function">
    <text evidence="32">Surface protein gp120: Attaches the virus to the host lymphoid cell by binding to the primary receptor CD4. This interaction induces a structural rearrangement creating a high affinity binding site for a chemokine coreceptor like CXCR4 and/or CCR5. Acts as a ligand for CD209/DC-SIGN and CLEC4M/DC-SIGNR, which are respectively found on dendritic cells (DCs), and on endothelial cells of liver sinusoids and lymph node sinuses. These interactions allow capture of viral particles at mucosal surfaces by these cells and subsequent transmission to permissive cells. HIV subverts the migration properties of dendritic cells to gain access to CD4+ T-cells in lymph nodes. Virus transmission to permissive T-cells occurs either in trans (without DCs infection, through viral capture and transmission), or in cis (following DCs productive infection, through the usual CD4-gp120 interaction), thereby inducing a robust infection. In trans infection, bound virions remain infectious over days and it is proposed that they are not degraded, but protected in non-lysosomal acidic organelles within the DCs close to the cell membrane thus contributing to the viral infectious potential during DCs' migration from the periphery to the lymphoid tissues. On arrival at lymphoid tissues, intact virions recycle back to DCs' cell surface allowing virus transmission to CD4+ T-cells.</text>
</comment>
<evidence type="ECO:0000256" key="1">
    <source>
        <dbReference type="ARBA" id="ARBA00004402"/>
    </source>
</evidence>
<dbReference type="GO" id="GO:0039654">
    <property type="term" value="P:fusion of virus membrane with host endosome membrane"/>
    <property type="evidence" value="ECO:0007669"/>
    <property type="project" value="UniProtKB-UniRule"/>
</dbReference>
<evidence type="ECO:0000256" key="25">
    <source>
        <dbReference type="ARBA" id="ARBA00023136"/>
    </source>
</evidence>
<evidence type="ECO:0000256" key="13">
    <source>
        <dbReference type="ARBA" id="ARBA00022685"/>
    </source>
</evidence>
<dbReference type="Gene3D" id="2.170.40.20">
    <property type="entry name" value="Human immunodeficiency virus 1, Gp160, envelope glycoprotein"/>
    <property type="match status" value="2"/>
</dbReference>
<evidence type="ECO:0000256" key="16">
    <source>
        <dbReference type="ARBA" id="ARBA00022729"/>
    </source>
</evidence>
<evidence type="ECO:0000256" key="14">
    <source>
        <dbReference type="ARBA" id="ARBA00022692"/>
    </source>
</evidence>
<evidence type="ECO:0000256" key="18">
    <source>
        <dbReference type="ARBA" id="ARBA00022844"/>
    </source>
</evidence>
<dbReference type="GO" id="GO:0005198">
    <property type="term" value="F:structural molecule activity"/>
    <property type="evidence" value="ECO:0007669"/>
    <property type="project" value="UniProtKB-UniRule"/>
</dbReference>
<comment type="similarity">
    <text evidence="32">Belongs to the HIV-1 env protein family.</text>
</comment>
<feature type="domain" description="Human immunodeficiency virus 1 envelope glycoprotein Gp120" evidence="35">
    <location>
        <begin position="33"/>
        <end position="516"/>
    </location>
</feature>
<dbReference type="FunFam" id="1.10.287.210:FF:000001">
    <property type="entry name" value="Envelope glycoprotein gp160"/>
    <property type="match status" value="1"/>
</dbReference>
<keyword evidence="14 32" id="KW-0812">Transmembrane</keyword>
<dbReference type="Gene3D" id="1.20.5.490">
    <property type="entry name" value="Single helix bin"/>
    <property type="match status" value="1"/>
</dbReference>
<evidence type="ECO:0000256" key="21">
    <source>
        <dbReference type="ARBA" id="ARBA00022890"/>
    </source>
</evidence>
<dbReference type="GO" id="GO:0019082">
    <property type="term" value="P:viral protein processing"/>
    <property type="evidence" value="ECO:0007669"/>
    <property type="project" value="UniProtKB-UniRule"/>
</dbReference>
<dbReference type="EMBL" id="JF320189">
    <property type="protein sequence ID" value="ADZ33640.1"/>
    <property type="molecule type" value="Genomic_RNA"/>
</dbReference>
<dbReference type="GO" id="GO:0075512">
    <property type="term" value="P:clathrin-dependent endocytosis of virus by host cell"/>
    <property type="evidence" value="ECO:0007669"/>
    <property type="project" value="UniProtKB-UniRule"/>
</dbReference>
<dbReference type="CDD" id="cd09909">
    <property type="entry name" value="HIV-1-like_HR1-HR2"/>
    <property type="match status" value="1"/>
</dbReference>
<evidence type="ECO:0000256" key="8">
    <source>
        <dbReference type="ARBA" id="ARBA00022510"/>
    </source>
</evidence>
<organism evidence="37 38">
    <name type="scientific">Human immunodeficiency virus type 1</name>
    <name type="common">HIV-1</name>
    <dbReference type="NCBI Taxonomy" id="11676"/>
    <lineage>
        <taxon>Viruses</taxon>
        <taxon>Riboviria</taxon>
        <taxon>Pararnavirae</taxon>
        <taxon>Artverviricota</taxon>
        <taxon>Revtraviricetes</taxon>
        <taxon>Ortervirales</taxon>
        <taxon>Retroviridae</taxon>
        <taxon>Orthoretrovirinae</taxon>
        <taxon>Lentivirus</taxon>
        <taxon>Lentivirus humimdef1</taxon>
    </lineage>
</organism>
<evidence type="ECO:0000256" key="9">
    <source>
        <dbReference type="ARBA" id="ARBA00022511"/>
    </source>
</evidence>
<dbReference type="GO" id="GO:0019062">
    <property type="term" value="P:virion attachment to host cell"/>
    <property type="evidence" value="ECO:0007669"/>
    <property type="project" value="UniProtKB-UniRule"/>
</dbReference>
<feature type="region of interest" description="Immunosuppression" evidence="32">
    <location>
        <begin position="579"/>
        <end position="597"/>
    </location>
</feature>
<comment type="miscellaneous">
    <text evidence="32">HIV-1 lineages are divided in three main groups, M (for Major), O (for Outlier), and N (for New, or Non-M, Non-O). The vast majority of strains found worldwide belong to the group M. Group O seems to be endemic to and largely confined to Cameroon and neighboring countries in West Central Africa, where these viruses represent a small minority of HIV-1 strains. The group N is represented by a limited number of isolates from Cameroonian persons. The group M is further subdivided in 9 clades or subtypes (A to D, F to H, J and K).</text>
</comment>
<comment type="PTM">
    <text evidence="32">Palmitoylation of the transmembrane protein and of Env polyprotein (prior to its proteolytic cleavage) is essential for their association with host cell membrane lipid rafts. Palmitoylation is therefore required for envelope trafficking to classical lipid rafts, but not for viral replication.</text>
</comment>
<dbReference type="SUPFAM" id="SSF56502">
    <property type="entry name" value="gp120 core"/>
    <property type="match status" value="2"/>
</dbReference>
<evidence type="ECO:0000256" key="22">
    <source>
        <dbReference type="ARBA" id="ARBA00022989"/>
    </source>
</evidence>
<comment type="miscellaneous">
    <text evidence="32">Inhibitors targeting HIV-1 viral envelope proteins are used as antiretroviral drugs. Attachment of virions to the cell surface via non-specific interactions and CD4 binding can be blocked by inhibitors that include cyanovirin-N, cyclotriazadisulfonamide analogs, PRO 2000, TNX 355 and PRO 542. In addition, BMS 806 can block CD4-induced conformational changes. Env interactions with the coreceptor molecules can be targeted by CCR5 antagonists including SCH-D, maraviroc (UK 427857) and aplaviroc (GW 873140), and the CXCR4 antagonist AMD 070. Fusion of viral and cellular membranes can be inhibited by peptides such as enfuvirtide and tifuvirtide (T 1249). Resistance to inhibitors associated with mutations in Env are observed. Most of the time, single mutations confer only a modest reduction in drug susceptibility. Combination of several mutations is usually required to develop a high-level drug resistance.</text>
</comment>
<feature type="region of interest" description="Fusion peptide" evidence="32">
    <location>
        <begin position="517"/>
        <end position="537"/>
    </location>
</feature>
<comment type="subcellular location">
    <molecule>Surface protein gp120</molecule>
    <subcellularLocation>
        <location evidence="32">Virion membrane</location>
        <topology evidence="32">Peripheral membrane protein</topology>
    </subcellularLocation>
    <subcellularLocation>
        <location evidence="32">Host cell membrane</location>
        <topology evidence="32">Peripheral membrane protein</topology>
    </subcellularLocation>
    <subcellularLocation>
        <location evidence="32">Host endosome membrane</location>
        <topology evidence="32">Single-pass type I membrane protein</topology>
    </subcellularLocation>
    <text evidence="32">The surface protein is not anchored to the viral envelope, but associates with the extravirion surface through its binding to TM. It is probably concentrated at the site of budding and incorporated into the virions possibly by contacts between the cytoplasmic tail of Env and the N-terminus of Gag.</text>
</comment>
<evidence type="ECO:0000256" key="29">
    <source>
        <dbReference type="ARBA" id="ARBA00023280"/>
    </source>
</evidence>
<dbReference type="InterPro" id="IPR036377">
    <property type="entry name" value="Gp120_core_sf"/>
</dbReference>
<keyword evidence="27 32" id="KW-1015">Disulfide bond</keyword>
<keyword evidence="13 32" id="KW-0165">Cleavage on pair of basic residues</keyword>
<feature type="disulfide bond" evidence="32">
    <location>
        <begin position="233"/>
        <end position="244"/>
    </location>
</feature>
<dbReference type="InterPro" id="IPR000328">
    <property type="entry name" value="GP41-like"/>
</dbReference>
<keyword evidence="17 32" id="KW-1161">Viral attachment to host cell</keyword>
<dbReference type="Pfam" id="PF00516">
    <property type="entry name" value="GP120"/>
    <property type="match status" value="1"/>
</dbReference>
<keyword evidence="26 32" id="KW-0564">Palmitate</keyword>
<evidence type="ECO:0000256" key="15">
    <source>
        <dbReference type="ARBA" id="ARBA00022703"/>
    </source>
</evidence>
<evidence type="ECO:0000256" key="3">
    <source>
        <dbReference type="ARBA" id="ARBA00004505"/>
    </source>
</evidence>
<evidence type="ECO:0000313" key="38">
    <source>
        <dbReference type="Proteomes" id="UP000150370"/>
    </source>
</evidence>
<feature type="chain" id="PRO_5023249725" description="Envelope glycoprotein gp160" evidence="32">
    <location>
        <begin position="32"/>
        <end position="861"/>
    </location>
</feature>
<feature type="region of interest" description="Disordered" evidence="34">
    <location>
        <begin position="459"/>
        <end position="479"/>
    </location>
</feature>
<evidence type="ECO:0000256" key="31">
    <source>
        <dbReference type="ARBA" id="ARBA00023296"/>
    </source>
</evidence>
<proteinExistence type="inferred from homology"/>
<comment type="function">
    <text evidence="32">Transmembrane protein gp41: Acts as a class I viral fusion protein. Under the current model, the protein has at least 3 conformational states: pre-fusion native state, pre-hairpin intermediate state, and post-fusion hairpin state. During fusion of viral and target intracellular membranes, the coiled coil regions (heptad repeats) assume a trimer-of-hairpins structure, positioning the fusion peptide in close proximity to the C-terminal region of the ectodomain. The formation of this structure appears to drive apposition and subsequent fusion of viral and target cell membranes. Complete fusion occurs in host cell endosomes and is dynamin-dependent, however some lipid transfer might occur at the plasma membrane. The virus undergoes clathrin-dependent internalization long before endosomal fusion, thus minimizing the surface exposure of conserved viral epitopes during fusion and reducing the efficacy of inhibitors targeting these epitopes. Membranes fusion leads to delivery of the nucleocapsid into the cytoplasm.</text>
</comment>
<feature type="region of interest" description="Disordered" evidence="34">
    <location>
        <begin position="722"/>
        <end position="748"/>
    </location>
</feature>
<evidence type="ECO:0000259" key="35">
    <source>
        <dbReference type="Pfam" id="PF00516"/>
    </source>
</evidence>
<sequence>MRAKGIRKNWQHLWRWGTMLLGMLMICSAADQMWVTVYYGVPVWKEATTTLFCASDAKAYDREVHNVWATHACVPTDPNPQELVLGNVTEEFNMWKNSMVDQMHEDIIELWDQSLKPCVELTPLCVILNCVDYNGTANNTTQNATESSKIKMEQGEIQNCSFNISTSIRDKVQKEHALFYKIDIVPIDNDGNNSSYRLLSCNTSVIKQACPKVTFEPIPIHYCAPAGFAILQCKDKKFNGTGQCKNVSTVQCTHGIRPVVSTQLLLNGSLAEEEIIIRSENLTNNAKTIIVHLNESVEINCTRPNNNTRRSIHIGPGKAFYATGGIIGDIRKAHCNISGTKWKNILKQIVTKLKDKFGNKTIIFKPSSGGDQEVMMHTFNCGGEFFYCNSSELFNSTWTWNETEGSITEGSITNGTITLPCRIRQIINMWQRVGKAMYAPPIQGQIRCSSNITGLLLTRDGGEGNTTNNNETFRPGGGDMRDNWRNELYKYKVVQIEPLGIAPTKARRRVVQREKRAVGLGAVFLGFLGAAGSTMGAASVTLTVQARQLLSGIVQQQNNLLKAIEAQHHLLQLTVWGIKQLQARVLAIERYLKDQQLLGIWGCSGKLICTTSVPWNNSWSNKSFNDIWDNMTWMEWEKEIDNYTRIIYTLIEESQYQQEKNEQELLALDKWASLWNWFDITKWLWYIKIFIMIVGGLIGLRIVFAVLYLVRRVRQGYSPLSFQTRPPVPRGPDRPEGIEEEGGEQDRDKSSRLVDGFLAIVWVDLRSLFLFSYHQLRDLLLIAARIVELLGRRGWEALKYWWNLLQYWSQELKNSAVSLLNTTAIVVAEGTDRIVEVVQRAFRAIIHIPTRIRQGLERLRL</sequence>
<dbReference type="GO" id="GO:0055036">
    <property type="term" value="C:virion membrane"/>
    <property type="evidence" value="ECO:0007669"/>
    <property type="project" value="UniProtKB-SubCell"/>
</dbReference>
<comment type="caution">
    <text evidence="32">Lacks conserved residue(s) required for the propagation of feature annotation.</text>
</comment>
<feature type="disulfide bond" evidence="32">
    <location>
        <begin position="53"/>
        <end position="73"/>
    </location>
</feature>
<comment type="domain">
    <text evidence="32">Some of the most genetically diverse regions of the viral genome are present in Env. They are called variable regions 1 through 5 (V1 through V5). Coreceptor usage of gp120 is determined mainly by the primary structure of the third variable region (V3) in the outer domain of gp120. The sequence of V3 determines which coreceptor, CCR5 and/or CXCR4 (corresponding to R5/macrophage, X4/T cell and R5X4/T cell and macrophage tropism), is used to trigger the fusion potential of the Env complex, and hence which cells the virus can infect. Binding to CCR5 involves a region adjacent in addition to V3.</text>
</comment>
<dbReference type="FunFam" id="2.170.40.20:FF:000004">
    <property type="entry name" value="Envelope glycoprotein gp160"/>
    <property type="match status" value="1"/>
</dbReference>
<evidence type="ECO:0000256" key="20">
    <source>
        <dbReference type="ARBA" id="ARBA00022879"/>
    </source>
</evidence>
<dbReference type="HAMAP" id="MF_04083">
    <property type="entry name" value="HIV_ENV"/>
    <property type="match status" value="1"/>
</dbReference>
<protein>
    <recommendedName>
        <fullName evidence="32">Envelope glycoprotein gp160</fullName>
    </recommendedName>
    <alternativeName>
        <fullName evidence="32">Env polyprotein</fullName>
    </alternativeName>
    <component>
        <recommendedName>
            <fullName evidence="32">Surface protein gp120</fullName>
            <shortName evidence="32">SU</shortName>
        </recommendedName>
        <alternativeName>
            <fullName evidence="32">Glycoprotein 120</fullName>
            <shortName evidence="32">gp120</shortName>
        </alternativeName>
    </component>
    <component>
        <recommendedName>
            <fullName evidence="32">Transmembrane protein gp41</fullName>
            <shortName evidence="32">TM</shortName>
        </recommendedName>
        <alternativeName>
            <fullName evidence="32">Glycoprotein 41</fullName>
            <shortName evidence="32">gp41</shortName>
        </alternativeName>
    </component>
</protein>
<feature type="disulfide bond" evidence="32">
    <location>
        <begin position="381"/>
        <end position="448"/>
    </location>
</feature>
<keyword evidence="19 32" id="KW-1043">Host membrane</keyword>
<keyword evidence="23 32" id="KW-1039">Host endosome</keyword>
<keyword evidence="7 32" id="KW-1168">Fusion of virus membrane with host membrane</keyword>
<dbReference type="FunFam" id="1.20.5.490:FF:000001">
    <property type="entry name" value="Envelope glycoprotein gp160"/>
    <property type="match status" value="1"/>
</dbReference>
<keyword evidence="20 32" id="KW-0261">Viral envelope protein</keyword>
<evidence type="ECO:0000256" key="30">
    <source>
        <dbReference type="ARBA" id="ARBA00023288"/>
    </source>
</evidence>
<comment type="domain">
    <text evidence="32 33">The 17 amino acids long immunosuppressive region is present in many retroviral envelope proteins. Synthetic peptides derived from this relatively conserved sequence inhibit immune function in vitro and in vivo.</text>
</comment>
<dbReference type="GO" id="GO:0019031">
    <property type="term" value="C:viral envelope"/>
    <property type="evidence" value="ECO:0007669"/>
    <property type="project" value="UniProtKB-KW"/>
</dbReference>
<feature type="region of interest" description="CD4-binding loop" evidence="32">
    <location>
        <begin position="367"/>
        <end position="377"/>
    </location>
</feature>
<evidence type="ECO:0000256" key="10">
    <source>
        <dbReference type="ARBA" id="ARBA00022570"/>
    </source>
</evidence>
<dbReference type="GO" id="GO:1903911">
    <property type="term" value="P:positive regulation of receptor clustering"/>
    <property type="evidence" value="ECO:0007669"/>
    <property type="project" value="UniProtKB-UniRule"/>
</dbReference>
<evidence type="ECO:0000256" key="7">
    <source>
        <dbReference type="ARBA" id="ARBA00022506"/>
    </source>
</evidence>
<comment type="subcellular location">
    <subcellularLocation>
        <location evidence="3">Host cell membrane</location>
        <topology evidence="3">Peripheral membrane protein</topology>
    </subcellularLocation>
    <subcellularLocation>
        <location evidence="1">Host cell membrane</location>
        <topology evidence="1">Single-pass type I membrane protein</topology>
    </subcellularLocation>
    <subcellularLocation>
        <location evidence="2">Host endosome membrane</location>
        <topology evidence="2">Peripheral membrane protein</topology>
    </subcellularLocation>
    <subcellularLocation>
        <location evidence="5">Host endosome membrane</location>
        <topology evidence="5">Single-pass type I membrane protein</topology>
    </subcellularLocation>
    <subcellularLocation>
        <location evidence="6">Virion membrane</location>
        <topology evidence="6">Peripheral membrane protein</topology>
    </subcellularLocation>
    <subcellularLocation>
        <location evidence="4">Virion membrane</location>
        <topology evidence="4">Single-pass type I membrane protein</topology>
    </subcellularLocation>
</comment>
<feature type="chain" id="PRO_5023249726" description="Transmembrane protein gp41" evidence="32">
    <location>
        <begin position="517"/>
        <end position="861"/>
    </location>
</feature>
<keyword evidence="28 32" id="KW-0325">Glycoprotein</keyword>
<keyword evidence="30 32" id="KW-0449">Lipoprotein</keyword>
<feature type="disulfide bond" evidence="32">
    <location>
        <begin position="388"/>
        <end position="421"/>
    </location>
</feature>
<keyword evidence="10 32" id="KW-1165">Clathrin-mediated endocytosis of virus by host</keyword>
<evidence type="ECO:0000256" key="32">
    <source>
        <dbReference type="HAMAP-Rule" id="MF_04083"/>
    </source>
</evidence>
<accession>F1K4E0</accession>
<evidence type="ECO:0000256" key="5">
    <source>
        <dbReference type="ARBA" id="ARBA00004578"/>
    </source>
</evidence>
<keyword evidence="11 32" id="KW-0945">Host-virus interaction</keyword>
<dbReference type="GO" id="GO:0052031">
    <property type="term" value="P:symbiont-mediated perturbation of host defense response"/>
    <property type="evidence" value="ECO:0007669"/>
    <property type="project" value="UniProtKB-UniRule"/>
</dbReference>
<dbReference type="GO" id="GO:1903908">
    <property type="term" value="P:positive regulation of plasma membrane raft polarization"/>
    <property type="evidence" value="ECO:0007669"/>
    <property type="project" value="UniProtKB-UniRule"/>
</dbReference>
<feature type="transmembrane region" description="Helical" evidence="33">
    <location>
        <begin position="683"/>
        <end position="710"/>
    </location>
</feature>
<comment type="domain">
    <text evidence="32">The YXXL motif is involved in determining the exact site of viral release at the surface of infected mononuclear cells and promotes endocytosis. YXXL and di-leucine endocytosis motifs interact directly or indirectly with the clathrin adapter complexes, opperate independently, and their activities are not additive.</text>
</comment>
<dbReference type="GO" id="GO:0044175">
    <property type="term" value="C:host cell endosome membrane"/>
    <property type="evidence" value="ECO:0007669"/>
    <property type="project" value="UniProtKB-SubCell"/>
</dbReference>
<dbReference type="Gene3D" id="1.10.287.210">
    <property type="match status" value="1"/>
</dbReference>
<keyword evidence="18 32" id="KW-0946">Virion</keyword>
<evidence type="ECO:0000256" key="28">
    <source>
        <dbReference type="ARBA" id="ARBA00023180"/>
    </source>
</evidence>
<keyword evidence="12 32" id="KW-1162">Viral penetration into host cytoplasm</keyword>
<evidence type="ECO:0000256" key="27">
    <source>
        <dbReference type="ARBA" id="ARBA00023157"/>
    </source>
</evidence>
<comment type="domain">
    <text evidence="32">The CD4-binding region is targeted by the antibody b12.</text>
</comment>
<feature type="disulfide bond" evidence="32">
    <location>
        <begin position="223"/>
        <end position="252"/>
    </location>
</feature>
<keyword evidence="31 32" id="KW-1160">Virus entry into host cell</keyword>
<dbReference type="GO" id="GO:0016020">
    <property type="term" value="C:membrane"/>
    <property type="evidence" value="ECO:0007669"/>
    <property type="project" value="UniProtKB-UniRule"/>
</dbReference>
<evidence type="ECO:0000256" key="6">
    <source>
        <dbReference type="ARBA" id="ARBA00004650"/>
    </source>
</evidence>
<evidence type="ECO:0000259" key="36">
    <source>
        <dbReference type="Pfam" id="PF00517"/>
    </source>
</evidence>
<evidence type="ECO:0000256" key="26">
    <source>
        <dbReference type="ARBA" id="ARBA00023139"/>
    </source>
</evidence>
<keyword evidence="25 32" id="KW-0472">Membrane</keyword>
<comment type="PTM">
    <text evidence="32">Specific enzymatic cleavages in vivo yield mature proteins. Envelope glycoproteins are synthesized as a inactive precursor that is heavily N-glycosylated and processed likely by host cell furin in the Golgi to yield the mature SU and TM proteins. The cleavage site between SU and TM requires the minimal sequence [KR]-X-[KR]-R. About 2 of the 9 disulfide bonds of gp41 are reduced by P4HB/PDI, following binding to CD4 receptor.</text>
</comment>
<evidence type="ECO:0000313" key="37">
    <source>
        <dbReference type="EMBL" id="ADZ33640.1"/>
    </source>
</evidence>
<keyword evidence="16 32" id="KW-0732">Signal</keyword>
<evidence type="ECO:0000256" key="19">
    <source>
        <dbReference type="ARBA" id="ARBA00022870"/>
    </source>
</evidence>
<feature type="region of interest" description="MPER; binding to GalCer" evidence="32">
    <location>
        <begin position="667"/>
        <end position="688"/>
    </location>
</feature>
<keyword evidence="22 32" id="KW-1133">Transmembrane helix</keyword>
<keyword evidence="21 32" id="KW-1164">Virus endocytosis by host</keyword>
<dbReference type="GO" id="GO:0019064">
    <property type="term" value="P:fusion of virus membrane with host plasma membrane"/>
    <property type="evidence" value="ECO:0007669"/>
    <property type="project" value="UniProtKB-UniRule"/>
</dbReference>
<comment type="PTM">
    <text evidence="32">Highly glycosylated by host. The high number of glycan on the protein is reffered to as 'glycan shield' because it contributes to hide protein sequence from adaptive immune system.</text>
</comment>
<dbReference type="GO" id="GO:0020002">
    <property type="term" value="C:host cell plasma membrane"/>
    <property type="evidence" value="ECO:0007669"/>
    <property type="project" value="UniProtKB-SubCell"/>
</dbReference>
<evidence type="ECO:0000256" key="12">
    <source>
        <dbReference type="ARBA" id="ARBA00022595"/>
    </source>
</evidence>
<evidence type="ECO:0000256" key="17">
    <source>
        <dbReference type="ARBA" id="ARBA00022804"/>
    </source>
</evidence>
<feature type="region of interest" description="V4" evidence="32">
    <location>
        <begin position="388"/>
        <end position="421"/>
    </location>
</feature>
<dbReference type="Pfam" id="PF00517">
    <property type="entry name" value="GP41"/>
    <property type="match status" value="1"/>
</dbReference>
<evidence type="ECO:0000256" key="2">
    <source>
        <dbReference type="ARBA" id="ARBA00004433"/>
    </source>
</evidence>
<feature type="site" description="Cleavage; by host furin" evidence="32">
    <location>
        <begin position="516"/>
        <end position="517"/>
    </location>
</feature>
<comment type="domain">
    <text evidence="32">The membrane proximal external region (MPER) present in gp41 is a tryptophan-rich region recognized by the antibodies 2F5, Z13, and 4E10. MPER seems to play a role in fusion.</text>
</comment>
<evidence type="ECO:0000256" key="11">
    <source>
        <dbReference type="ARBA" id="ARBA00022581"/>
    </source>
</evidence>
<evidence type="ECO:0000256" key="4">
    <source>
        <dbReference type="ARBA" id="ARBA00004563"/>
    </source>
</evidence>
<feature type="topological domain" description="Cytoplasmic" evidence="32">
    <location>
        <begin position="711"/>
        <end position="861"/>
    </location>
</feature>
<organismHost>
    <name type="scientific">Homo sapiens</name>
    <name type="common">Human</name>
    <dbReference type="NCBI Taxonomy" id="9606"/>
</organismHost>
<evidence type="ECO:0000256" key="34">
    <source>
        <dbReference type="SAM" id="MobiDB-lite"/>
    </source>
</evidence>
<dbReference type="InterPro" id="IPR000777">
    <property type="entry name" value="HIV1_Gp120"/>
</dbReference>
<gene>
    <name evidence="32 37" type="primary">env</name>
</gene>
<feature type="domain" description="Retroviral envelope protein GP41-like" evidence="36">
    <location>
        <begin position="535"/>
        <end position="724"/>
    </location>
</feature>
<dbReference type="Proteomes" id="UP000150370">
    <property type="component" value="Genome"/>
</dbReference>
<comment type="function">
    <text evidence="32">Envelope glycoprotein gp160: Oligomerizes in the host endoplasmic reticulum into predominantly trimers. In a second time, gp160 transits in the host Golgi, where glycosylation is completed. The precursor is then proteolytically cleaved in the trans-Golgi and thereby activated by cellular furin or furin-like proteases to produce gp120 and gp41.</text>
</comment>
<reference evidence="38" key="1">
    <citation type="submission" date="2011-02" db="EMBL/GenBank/DDBJ databases">
        <authorList>
            <person name="Rolland M."/>
            <person name="Tovanabutra S."/>
            <person name="deCamp A.C."/>
            <person name="Frahm N."/>
            <person name="Gilbert P.B."/>
            <person name="Sanders-Buell E."/>
            <person name="Heath L."/>
            <person name="Magaret C.A."/>
            <person name="Bose M."/>
            <person name="Bradfield A."/>
            <person name="O'Sullivan A."/>
            <person name="Crossler J."/>
            <person name="Jones T."/>
            <person name="Nau M."/>
            <person name="Wong K."/>
            <person name="Zhao H."/>
            <person name="Ragui D.N."/>
            <person name="Sorensen S."/>
            <person name="Stoddard J.N."/>
            <person name="Maust B.S."/>
            <person name="Deng W."/>
            <person name="Hural J."/>
            <person name="Dubey S."/>
            <person name="Michael N.L."/>
            <person name="Shiver J."/>
            <person name="Corey L."/>
            <person name="Li F."/>
            <person name="Self S.G."/>
            <person name="Kim J."/>
            <person name="Buchbinder S."/>
            <person name="Casimiro D.R."/>
            <person name="Robertson M.N."/>
            <person name="Duerr A."/>
            <person name="McElrath M.J."/>
            <person name="McCutchan F.E."/>
            <person name="Mullins J.I."/>
        </authorList>
    </citation>
    <scope>NUCLEOTIDE SEQUENCE [LARGE SCALE GENOMIC DNA]</scope>
</reference>
<comment type="subcellular location">
    <molecule>Transmembrane protein gp41</molecule>
    <subcellularLocation>
        <location evidence="32">Virion membrane</location>
        <topology evidence="32">Single-pass type I membrane protein</topology>
    </subcellularLocation>
    <subcellularLocation>
        <location evidence="32">Host cell membrane</location>
        <topology evidence="32">Single-pass type I membrane protein</topology>
    </subcellularLocation>
    <subcellularLocation>
        <location evidence="32">Host endosome membrane</location>
        <topology evidence="32">Single-pass type I membrane protein</topology>
    </subcellularLocation>
    <text evidence="32">It is probably concentrated at the site of budding and incorporated into the virions possibly by contacts between the cytoplasmic tail of Env and the N-terminus of Gag.</text>
</comment>